<keyword evidence="2" id="KW-0732">Signal</keyword>
<feature type="signal peptide" evidence="2">
    <location>
        <begin position="1"/>
        <end position="20"/>
    </location>
</feature>
<accession>A0A8W8NJ27</accession>
<evidence type="ECO:0000256" key="2">
    <source>
        <dbReference type="SAM" id="SignalP"/>
    </source>
</evidence>
<dbReference type="EnsemblMetazoa" id="G6029.1">
    <property type="protein sequence ID" value="G6029.1:cds"/>
    <property type="gene ID" value="G6029"/>
</dbReference>
<keyword evidence="4" id="KW-1185">Reference proteome</keyword>
<feature type="chain" id="PRO_5036470237" evidence="2">
    <location>
        <begin position="21"/>
        <end position="301"/>
    </location>
</feature>
<evidence type="ECO:0000313" key="3">
    <source>
        <dbReference type="EnsemblMetazoa" id="G6029.1:cds"/>
    </source>
</evidence>
<evidence type="ECO:0000256" key="1">
    <source>
        <dbReference type="SAM" id="Phobius"/>
    </source>
</evidence>
<keyword evidence="1" id="KW-1133">Transmembrane helix</keyword>
<keyword evidence="1" id="KW-0472">Membrane</keyword>
<name>A0A8W8NJ27_MAGGI</name>
<evidence type="ECO:0000313" key="4">
    <source>
        <dbReference type="Proteomes" id="UP000005408"/>
    </source>
</evidence>
<proteinExistence type="predicted"/>
<feature type="transmembrane region" description="Helical" evidence="1">
    <location>
        <begin position="111"/>
        <end position="130"/>
    </location>
</feature>
<dbReference type="AlphaFoldDB" id="A0A8W8NJ27"/>
<dbReference type="Proteomes" id="UP000005408">
    <property type="component" value="Unassembled WGS sequence"/>
</dbReference>
<keyword evidence="1" id="KW-0812">Transmembrane</keyword>
<reference evidence="3" key="1">
    <citation type="submission" date="2022-08" db="UniProtKB">
        <authorList>
            <consortium name="EnsemblMetazoa"/>
        </authorList>
    </citation>
    <scope>IDENTIFICATION</scope>
    <source>
        <strain evidence="3">05x7-T-G4-1.051#20</strain>
    </source>
</reference>
<organism evidence="3 4">
    <name type="scientific">Magallana gigas</name>
    <name type="common">Pacific oyster</name>
    <name type="synonym">Crassostrea gigas</name>
    <dbReference type="NCBI Taxonomy" id="29159"/>
    <lineage>
        <taxon>Eukaryota</taxon>
        <taxon>Metazoa</taxon>
        <taxon>Spiralia</taxon>
        <taxon>Lophotrochozoa</taxon>
        <taxon>Mollusca</taxon>
        <taxon>Bivalvia</taxon>
        <taxon>Autobranchia</taxon>
        <taxon>Pteriomorphia</taxon>
        <taxon>Ostreida</taxon>
        <taxon>Ostreoidea</taxon>
        <taxon>Ostreidae</taxon>
        <taxon>Magallana</taxon>
    </lineage>
</organism>
<protein>
    <submittedName>
        <fullName evidence="3">Uncharacterized protein</fullName>
    </submittedName>
</protein>
<sequence>MGVIFGVSVVLVQCFVYHNATDISVCVQNVTGQHECCSDYKNVSGKCEECIGSFGKECANECNNGYYGHGCRYKCSCTEHFQICDSKNGCIQTGATFNVTNSDDYVMKRSLLAFCGFMALLLLGIIIYVYQKLRKRSIQNRRSSANVDEQQDSQEDGVYTDVREPRIYDQCRNFDLPTYFLDNTDRTKLDKQKNKISRQVSKPATRFETLESNVYDDCNRLNSPSSSHTYSSVMNYDYDLTCIKSSKYLSMSKIKDNNSSQYHTENNGCLINQYDEFRPMMNRPYSSVKYDRQTTTDSDND</sequence>